<keyword evidence="2" id="KW-1185">Reference proteome</keyword>
<accession>A0AAD7RYT6</accession>
<reference evidence="1" key="1">
    <citation type="journal article" date="2023" name="Science">
        <title>Genome structures resolve the early diversification of teleost fishes.</title>
        <authorList>
            <person name="Parey E."/>
            <person name="Louis A."/>
            <person name="Montfort J."/>
            <person name="Bouchez O."/>
            <person name="Roques C."/>
            <person name="Iampietro C."/>
            <person name="Lluch J."/>
            <person name="Castinel A."/>
            <person name="Donnadieu C."/>
            <person name="Desvignes T."/>
            <person name="Floi Bucao C."/>
            <person name="Jouanno E."/>
            <person name="Wen M."/>
            <person name="Mejri S."/>
            <person name="Dirks R."/>
            <person name="Jansen H."/>
            <person name="Henkel C."/>
            <person name="Chen W.J."/>
            <person name="Zahm M."/>
            <person name="Cabau C."/>
            <person name="Klopp C."/>
            <person name="Thompson A.W."/>
            <person name="Robinson-Rechavi M."/>
            <person name="Braasch I."/>
            <person name="Lecointre G."/>
            <person name="Bobe J."/>
            <person name="Postlethwait J.H."/>
            <person name="Berthelot C."/>
            <person name="Roest Crollius H."/>
            <person name="Guiguen Y."/>
        </authorList>
    </citation>
    <scope>NUCLEOTIDE SEQUENCE</scope>
    <source>
        <strain evidence="1">NC1722</strain>
    </source>
</reference>
<dbReference type="AlphaFoldDB" id="A0AAD7RYT6"/>
<organism evidence="1 2">
    <name type="scientific">Aldrovandia affinis</name>
    <dbReference type="NCBI Taxonomy" id="143900"/>
    <lineage>
        <taxon>Eukaryota</taxon>
        <taxon>Metazoa</taxon>
        <taxon>Chordata</taxon>
        <taxon>Craniata</taxon>
        <taxon>Vertebrata</taxon>
        <taxon>Euteleostomi</taxon>
        <taxon>Actinopterygii</taxon>
        <taxon>Neopterygii</taxon>
        <taxon>Teleostei</taxon>
        <taxon>Notacanthiformes</taxon>
        <taxon>Halosauridae</taxon>
        <taxon>Aldrovandia</taxon>
    </lineage>
</organism>
<dbReference type="EMBL" id="JAINUG010000143">
    <property type="protein sequence ID" value="KAJ8392779.1"/>
    <property type="molecule type" value="Genomic_DNA"/>
</dbReference>
<evidence type="ECO:0000313" key="1">
    <source>
        <dbReference type="EMBL" id="KAJ8392779.1"/>
    </source>
</evidence>
<dbReference type="Proteomes" id="UP001221898">
    <property type="component" value="Unassembled WGS sequence"/>
</dbReference>
<name>A0AAD7RYT6_9TELE</name>
<comment type="caution">
    <text evidence="1">The sequence shown here is derived from an EMBL/GenBank/DDBJ whole genome shotgun (WGS) entry which is preliminary data.</text>
</comment>
<proteinExistence type="predicted"/>
<evidence type="ECO:0000313" key="2">
    <source>
        <dbReference type="Proteomes" id="UP001221898"/>
    </source>
</evidence>
<gene>
    <name evidence="1" type="ORF">AAFF_G00072630</name>
</gene>
<sequence length="74" mass="8357">MLFLQERLGRTQRLTPRRFLSRCGNSPPLPLRFARGRVVFQGPSTEEQVGVRGEGRSTGASETARVYIEPRVQV</sequence>
<protein>
    <submittedName>
        <fullName evidence="1">Uncharacterized protein</fullName>
    </submittedName>
</protein>